<comment type="caution">
    <text evidence="6">The sequence shown here is derived from an EMBL/GenBank/DDBJ whole genome shotgun (WGS) entry which is preliminary data.</text>
</comment>
<keyword evidence="2 4" id="KW-0863">Zinc-finger</keyword>
<dbReference type="GO" id="GO:0008270">
    <property type="term" value="F:zinc ion binding"/>
    <property type="evidence" value="ECO:0007669"/>
    <property type="project" value="UniProtKB-KW"/>
</dbReference>
<gene>
    <name evidence="6" type="ORF">GSI_05321</name>
</gene>
<feature type="domain" description="MYND-type" evidence="5">
    <location>
        <begin position="6"/>
        <end position="47"/>
    </location>
</feature>
<dbReference type="Pfam" id="PF01753">
    <property type="entry name" value="zf-MYND"/>
    <property type="match status" value="1"/>
</dbReference>
<evidence type="ECO:0000256" key="1">
    <source>
        <dbReference type="ARBA" id="ARBA00022723"/>
    </source>
</evidence>
<keyword evidence="1" id="KW-0479">Metal-binding</keyword>
<name>A0A2G8SFZ1_9APHY</name>
<dbReference type="EMBL" id="AYKW01000010">
    <property type="protein sequence ID" value="PIL32617.1"/>
    <property type="molecule type" value="Genomic_DNA"/>
</dbReference>
<organism evidence="6 7">
    <name type="scientific">Ganoderma sinense ZZ0214-1</name>
    <dbReference type="NCBI Taxonomy" id="1077348"/>
    <lineage>
        <taxon>Eukaryota</taxon>
        <taxon>Fungi</taxon>
        <taxon>Dikarya</taxon>
        <taxon>Basidiomycota</taxon>
        <taxon>Agaricomycotina</taxon>
        <taxon>Agaricomycetes</taxon>
        <taxon>Polyporales</taxon>
        <taxon>Polyporaceae</taxon>
        <taxon>Ganoderma</taxon>
    </lineage>
</organism>
<dbReference type="OrthoDB" id="2212237at2759"/>
<proteinExistence type="predicted"/>
<reference evidence="6 7" key="1">
    <citation type="journal article" date="2015" name="Sci. Rep.">
        <title>Chromosome-level genome map provides insights into diverse defense mechanisms in the medicinal fungus Ganoderma sinense.</title>
        <authorList>
            <person name="Zhu Y."/>
            <person name="Xu J."/>
            <person name="Sun C."/>
            <person name="Zhou S."/>
            <person name="Xu H."/>
            <person name="Nelson D.R."/>
            <person name="Qian J."/>
            <person name="Song J."/>
            <person name="Luo H."/>
            <person name="Xiang L."/>
            <person name="Li Y."/>
            <person name="Xu Z."/>
            <person name="Ji A."/>
            <person name="Wang L."/>
            <person name="Lu S."/>
            <person name="Hayward A."/>
            <person name="Sun W."/>
            <person name="Li X."/>
            <person name="Schwartz D.C."/>
            <person name="Wang Y."/>
            <person name="Chen S."/>
        </authorList>
    </citation>
    <scope>NUCLEOTIDE SEQUENCE [LARGE SCALE GENOMIC DNA]</scope>
    <source>
        <strain evidence="6 7">ZZ0214-1</strain>
    </source>
</reference>
<evidence type="ECO:0000256" key="4">
    <source>
        <dbReference type="PROSITE-ProRule" id="PRU00134"/>
    </source>
</evidence>
<evidence type="ECO:0000256" key="2">
    <source>
        <dbReference type="ARBA" id="ARBA00022771"/>
    </source>
</evidence>
<protein>
    <recommendedName>
        <fullName evidence="5">MYND-type domain-containing protein</fullName>
    </recommendedName>
</protein>
<dbReference type="STRING" id="1077348.A0A2G8SFZ1"/>
<dbReference type="SUPFAM" id="SSF144232">
    <property type="entry name" value="HIT/MYND zinc finger-like"/>
    <property type="match status" value="1"/>
</dbReference>
<evidence type="ECO:0000313" key="6">
    <source>
        <dbReference type="EMBL" id="PIL32617.1"/>
    </source>
</evidence>
<keyword evidence="3" id="KW-0862">Zinc</keyword>
<evidence type="ECO:0000256" key="3">
    <source>
        <dbReference type="ARBA" id="ARBA00022833"/>
    </source>
</evidence>
<dbReference type="PROSITE" id="PS50865">
    <property type="entry name" value="ZF_MYND_2"/>
    <property type="match status" value="1"/>
</dbReference>
<evidence type="ECO:0000259" key="5">
    <source>
        <dbReference type="PROSITE" id="PS50865"/>
    </source>
</evidence>
<keyword evidence="7" id="KW-1185">Reference proteome</keyword>
<evidence type="ECO:0000313" key="7">
    <source>
        <dbReference type="Proteomes" id="UP000230002"/>
    </source>
</evidence>
<dbReference type="Gene3D" id="6.10.140.2220">
    <property type="match status" value="1"/>
</dbReference>
<dbReference type="InterPro" id="IPR002893">
    <property type="entry name" value="Znf_MYND"/>
</dbReference>
<dbReference type="AlphaFoldDB" id="A0A2G8SFZ1"/>
<accession>A0A2G8SFZ1</accession>
<sequence length="218" mass="24725">MPLERCSKCGNSPSGGLQNCSGCHGATGAYCSRECQVAHWKVHKPVCRPLEDNQVWGIKILDNRYQPWSTQFQHVLLDPSHPIFTQGELCPLTEQCGFPLLIYSDAIHGGLKAYEDNQPAVYLRIEAADGFAPAHWQFNMPGTCSVVRQDRKLLTKEAIEIVYSYHSHLLDMADPDFIPLGNGPWSRRPSPRSLKTFADDYRKEEIQREGRQGFDYFP</sequence>
<dbReference type="Proteomes" id="UP000230002">
    <property type="component" value="Unassembled WGS sequence"/>
</dbReference>